<keyword evidence="3" id="KW-0443">Lipid metabolism</keyword>
<proteinExistence type="inferred from homology"/>
<dbReference type="CDD" id="cd05333">
    <property type="entry name" value="BKR_SDR_c"/>
    <property type="match status" value="1"/>
</dbReference>
<dbReference type="EMBL" id="JBHSOG010000030">
    <property type="protein sequence ID" value="MFC5769596.1"/>
    <property type="molecule type" value="Genomic_DNA"/>
</dbReference>
<dbReference type="SUPFAM" id="SSF51735">
    <property type="entry name" value="NAD(P)-binding Rossmann-fold domains"/>
    <property type="match status" value="1"/>
</dbReference>
<dbReference type="InterPro" id="IPR011284">
    <property type="entry name" value="3oxo_ACP_reduc"/>
</dbReference>
<keyword evidence="6" id="KW-1185">Reference proteome</keyword>
<dbReference type="Pfam" id="PF13561">
    <property type="entry name" value="adh_short_C2"/>
    <property type="match status" value="1"/>
</dbReference>
<dbReference type="InterPro" id="IPR050259">
    <property type="entry name" value="SDR"/>
</dbReference>
<dbReference type="PRINTS" id="PR00081">
    <property type="entry name" value="GDHRDH"/>
</dbReference>
<keyword evidence="3" id="KW-0444">Lipid biosynthesis</keyword>
<dbReference type="Gene3D" id="3.40.50.720">
    <property type="entry name" value="NAD(P)-binding Rossmann-like Domain"/>
    <property type="match status" value="1"/>
</dbReference>
<name>A0ABW1AQY2_9RHOO</name>
<protein>
    <recommendedName>
        <fullName evidence="3">3-oxoacyl-[acyl-carrier-protein] reductase</fullName>
        <ecNumber evidence="3">1.1.1.100</ecNumber>
    </recommendedName>
</protein>
<dbReference type="NCBIfam" id="NF009466">
    <property type="entry name" value="PRK12826.1-2"/>
    <property type="match status" value="1"/>
</dbReference>
<dbReference type="InterPro" id="IPR036291">
    <property type="entry name" value="NAD(P)-bd_dom_sf"/>
</dbReference>
<reference evidence="6" key="1">
    <citation type="journal article" date="2019" name="Int. J. Syst. Evol. Microbiol.">
        <title>The Global Catalogue of Microorganisms (GCM) 10K type strain sequencing project: providing services to taxonomists for standard genome sequencing and annotation.</title>
        <authorList>
            <consortium name="The Broad Institute Genomics Platform"/>
            <consortium name="The Broad Institute Genome Sequencing Center for Infectious Disease"/>
            <person name="Wu L."/>
            <person name="Ma J."/>
        </authorList>
    </citation>
    <scope>NUCLEOTIDE SEQUENCE [LARGE SCALE GENOMIC DNA]</scope>
    <source>
        <strain evidence="6">SHR3</strain>
    </source>
</reference>
<keyword evidence="3" id="KW-0276">Fatty acid metabolism</keyword>
<sequence length="249" mass="25447">MSFSLEGQLALVTGASRGIGRAVAMELGRLGAVVVGTATSASGAQDIDKTLADAGIKGAGLALDVTDAAACEAFVAEVEKRFGTISVLVNNAGITRDNLAMRMKDEEWDAVLDTNLRAVFRMSKLVMRGMMKARGGRIVNITSVVASAGNPGQANYAAAKAGVAGMSRALARELGSRGITVNCVAPGFIDTDMTRALPDAARDALLGNIALGRLGRPEEVAGAVAFLASPAGAYVTGTTLHVNGGMYMS</sequence>
<keyword evidence="3" id="KW-0275">Fatty acid biosynthesis</keyword>
<feature type="domain" description="Ketoreductase" evidence="4">
    <location>
        <begin position="8"/>
        <end position="192"/>
    </location>
</feature>
<dbReference type="RefSeq" id="WP_096446873.1">
    <property type="nucleotide sequence ID" value="NZ_JBHSOG010000030.1"/>
</dbReference>
<dbReference type="InterPro" id="IPR057326">
    <property type="entry name" value="KR_dom"/>
</dbReference>
<evidence type="ECO:0000313" key="6">
    <source>
        <dbReference type="Proteomes" id="UP001595974"/>
    </source>
</evidence>
<keyword evidence="2 3" id="KW-0560">Oxidoreductase</keyword>
<evidence type="ECO:0000313" key="5">
    <source>
        <dbReference type="EMBL" id="MFC5769596.1"/>
    </source>
</evidence>
<comment type="function">
    <text evidence="3">Catalyzes the NADPH-dependent reduction of beta-ketoacyl-ACP substrates to beta-hydroxyacyl-ACP products, the first reductive step in the elongation cycle of fatty acid biosynthesis.</text>
</comment>
<dbReference type="Proteomes" id="UP001595974">
    <property type="component" value="Unassembled WGS sequence"/>
</dbReference>
<dbReference type="InterPro" id="IPR020904">
    <property type="entry name" value="Sc_DH/Rdtase_CS"/>
</dbReference>
<dbReference type="GO" id="GO:0004316">
    <property type="term" value="F:3-oxoacyl-[acyl-carrier-protein] reductase (NADPH) activity"/>
    <property type="evidence" value="ECO:0007669"/>
    <property type="project" value="UniProtKB-EC"/>
</dbReference>
<gene>
    <name evidence="5" type="primary">fabG</name>
    <name evidence="5" type="ORF">ACFPTN_09430</name>
</gene>
<keyword evidence="3" id="KW-0521">NADP</keyword>
<evidence type="ECO:0000259" key="4">
    <source>
        <dbReference type="SMART" id="SM00822"/>
    </source>
</evidence>
<dbReference type="PANTHER" id="PTHR42879">
    <property type="entry name" value="3-OXOACYL-(ACYL-CARRIER-PROTEIN) REDUCTASE"/>
    <property type="match status" value="1"/>
</dbReference>
<dbReference type="NCBIfam" id="NF009464">
    <property type="entry name" value="PRK12824.1"/>
    <property type="match status" value="1"/>
</dbReference>
<comment type="similarity">
    <text evidence="1 3">Belongs to the short-chain dehydrogenases/reductases (SDR) family.</text>
</comment>
<accession>A0ABW1AQY2</accession>
<evidence type="ECO:0000256" key="3">
    <source>
        <dbReference type="RuleBase" id="RU366074"/>
    </source>
</evidence>
<comment type="caution">
    <text evidence="5">The sequence shown here is derived from an EMBL/GenBank/DDBJ whole genome shotgun (WGS) entry which is preliminary data.</text>
</comment>
<dbReference type="PANTHER" id="PTHR42879:SF2">
    <property type="entry name" value="3-OXOACYL-[ACYL-CARRIER-PROTEIN] REDUCTASE FABG"/>
    <property type="match status" value="1"/>
</dbReference>
<dbReference type="EC" id="1.1.1.100" evidence="3"/>
<dbReference type="SMART" id="SM00822">
    <property type="entry name" value="PKS_KR"/>
    <property type="match status" value="1"/>
</dbReference>
<dbReference type="NCBIfam" id="NF004197">
    <property type="entry name" value="PRK05653.1-1"/>
    <property type="match status" value="1"/>
</dbReference>
<evidence type="ECO:0000256" key="2">
    <source>
        <dbReference type="ARBA" id="ARBA00023002"/>
    </source>
</evidence>
<dbReference type="NCBIfam" id="TIGR01830">
    <property type="entry name" value="3oxo_ACP_reduc"/>
    <property type="match status" value="1"/>
</dbReference>
<evidence type="ECO:0000256" key="1">
    <source>
        <dbReference type="ARBA" id="ARBA00006484"/>
    </source>
</evidence>
<comment type="subunit">
    <text evidence="3">Homotetramer.</text>
</comment>
<comment type="pathway">
    <text evidence="3">Lipid metabolism; fatty acid biosynthesis.</text>
</comment>
<dbReference type="PROSITE" id="PS00061">
    <property type="entry name" value="ADH_SHORT"/>
    <property type="match status" value="1"/>
</dbReference>
<organism evidence="5 6">
    <name type="scientific">Thauera sinica</name>
    <dbReference type="NCBI Taxonomy" id="2665146"/>
    <lineage>
        <taxon>Bacteria</taxon>
        <taxon>Pseudomonadati</taxon>
        <taxon>Pseudomonadota</taxon>
        <taxon>Betaproteobacteria</taxon>
        <taxon>Rhodocyclales</taxon>
        <taxon>Zoogloeaceae</taxon>
        <taxon>Thauera</taxon>
    </lineage>
</organism>
<dbReference type="PRINTS" id="PR00080">
    <property type="entry name" value="SDRFAMILY"/>
</dbReference>
<comment type="catalytic activity">
    <reaction evidence="3">
        <text>a (3R)-hydroxyacyl-[ACP] + NADP(+) = a 3-oxoacyl-[ACP] + NADPH + H(+)</text>
        <dbReference type="Rhea" id="RHEA:17397"/>
        <dbReference type="Rhea" id="RHEA-COMP:9916"/>
        <dbReference type="Rhea" id="RHEA-COMP:9945"/>
        <dbReference type="ChEBI" id="CHEBI:15378"/>
        <dbReference type="ChEBI" id="CHEBI:57783"/>
        <dbReference type="ChEBI" id="CHEBI:58349"/>
        <dbReference type="ChEBI" id="CHEBI:78776"/>
        <dbReference type="ChEBI" id="CHEBI:78827"/>
        <dbReference type="EC" id="1.1.1.100"/>
    </reaction>
</comment>
<dbReference type="InterPro" id="IPR002347">
    <property type="entry name" value="SDR_fam"/>
</dbReference>